<proteinExistence type="predicted"/>
<dbReference type="PATRIC" id="fig|1263870.3.peg.1364"/>
<evidence type="ECO:0000313" key="2">
    <source>
        <dbReference type="Proteomes" id="UP000011885"/>
    </source>
</evidence>
<comment type="caution">
    <text evidence="1">The sequence shown here is derived from an EMBL/GenBank/DDBJ whole genome shotgun (WGS) entry which is preliminary data.</text>
</comment>
<accession>M5UHG3</accession>
<organism evidence="1 2">
    <name type="scientific">Rhodopirellula sallentina SM41</name>
    <dbReference type="NCBI Taxonomy" id="1263870"/>
    <lineage>
        <taxon>Bacteria</taxon>
        <taxon>Pseudomonadati</taxon>
        <taxon>Planctomycetota</taxon>
        <taxon>Planctomycetia</taxon>
        <taxon>Pirellulales</taxon>
        <taxon>Pirellulaceae</taxon>
        <taxon>Rhodopirellula</taxon>
    </lineage>
</organism>
<evidence type="ECO:0000313" key="1">
    <source>
        <dbReference type="EMBL" id="EMI57276.1"/>
    </source>
</evidence>
<gene>
    <name evidence="1" type="ORF">RSSM_01263</name>
</gene>
<reference evidence="1 2" key="1">
    <citation type="journal article" date="2013" name="Mar. Genomics">
        <title>Expression of sulfatases in Rhodopirellula baltica and the diversity of sulfatases in the genus Rhodopirellula.</title>
        <authorList>
            <person name="Wegner C.E."/>
            <person name="Richter-Heitmann T."/>
            <person name="Klindworth A."/>
            <person name="Klockow C."/>
            <person name="Richter M."/>
            <person name="Achstetter T."/>
            <person name="Glockner F.O."/>
            <person name="Harder J."/>
        </authorList>
    </citation>
    <scope>NUCLEOTIDE SEQUENCE [LARGE SCALE GENOMIC DNA]</scope>
    <source>
        <strain evidence="1 2">SM41</strain>
    </source>
</reference>
<keyword evidence="2" id="KW-1185">Reference proteome</keyword>
<dbReference type="EMBL" id="ANOH01000097">
    <property type="protein sequence ID" value="EMI57276.1"/>
    <property type="molecule type" value="Genomic_DNA"/>
</dbReference>
<name>M5UHG3_9BACT</name>
<protein>
    <submittedName>
        <fullName evidence="1">Uncharacterized protein</fullName>
    </submittedName>
</protein>
<dbReference type="AlphaFoldDB" id="M5UHG3"/>
<dbReference type="Proteomes" id="UP000011885">
    <property type="component" value="Unassembled WGS sequence"/>
</dbReference>
<sequence length="40" mass="4667">MVWVAMGGIRYDFKNRREVSLLILFQGEHPSFRLASINQS</sequence>